<evidence type="ECO:0000313" key="2">
    <source>
        <dbReference type="Proteomes" id="UP000245086"/>
    </source>
</evidence>
<reference evidence="1 2" key="1">
    <citation type="journal article" date="2018" name="Genome Announc.">
        <title>Draft Genome Sequence of "Candidatus Phycosocius bacilliformis," an Alphaproteobacterial Ectosymbiont of the Hydrocarbon-Producing Green Alga Botryococcus braunii.</title>
        <authorList>
            <person name="Tanabe Y."/>
            <person name="Yamaguchi H."/>
            <person name="Watanabe M.M."/>
        </authorList>
    </citation>
    <scope>NUCLEOTIDE SEQUENCE [LARGE SCALE GENOMIC DNA]</scope>
    <source>
        <strain evidence="1 2">BOTRYCO-2</strain>
    </source>
</reference>
<comment type="caution">
    <text evidence="1">The sequence shown here is derived from an EMBL/GenBank/DDBJ whole genome shotgun (WGS) entry which is preliminary data.</text>
</comment>
<organism evidence="1 2">
    <name type="scientific">Candidatus Phycosocius bacilliformis</name>
    <dbReference type="NCBI Taxonomy" id="1445552"/>
    <lineage>
        <taxon>Bacteria</taxon>
        <taxon>Pseudomonadati</taxon>
        <taxon>Pseudomonadota</taxon>
        <taxon>Alphaproteobacteria</taxon>
        <taxon>Caulobacterales</taxon>
        <taxon>Caulobacterales incertae sedis</taxon>
        <taxon>Candidatus Phycosocius</taxon>
    </lineage>
</organism>
<accession>A0A2P2E9C9</accession>
<keyword evidence="2" id="KW-1185">Reference proteome</keyword>
<gene>
    <name evidence="1" type="ORF">PbB2_01303</name>
</gene>
<dbReference type="RefSeq" id="WP_108984507.1">
    <property type="nucleotide sequence ID" value="NZ_BFBR01000003.1"/>
</dbReference>
<dbReference type="AlphaFoldDB" id="A0A2P2E9C9"/>
<evidence type="ECO:0000313" key="1">
    <source>
        <dbReference type="EMBL" id="GBF57634.1"/>
    </source>
</evidence>
<protein>
    <submittedName>
        <fullName evidence="1">Uncharacterized protein</fullName>
    </submittedName>
</protein>
<proteinExistence type="predicted"/>
<dbReference type="EMBL" id="BFBR01000003">
    <property type="protein sequence ID" value="GBF57634.1"/>
    <property type="molecule type" value="Genomic_DNA"/>
</dbReference>
<dbReference type="Proteomes" id="UP000245086">
    <property type="component" value="Unassembled WGS sequence"/>
</dbReference>
<name>A0A2P2E9C9_9PROT</name>
<sequence>MSQDDAITHAARLLAAHYGEDGAVIAIMRAAEAAALGDLDMADHWEAVAAAFEDPPAAH</sequence>